<evidence type="ECO:0000256" key="13">
    <source>
        <dbReference type="SAM" id="MobiDB-lite"/>
    </source>
</evidence>
<comment type="similarity">
    <text evidence="2">Belongs to the crooked-neck family.</text>
</comment>
<dbReference type="EMBL" id="JARIHO010000023">
    <property type="protein sequence ID" value="KAJ7343331.1"/>
    <property type="molecule type" value="Genomic_DNA"/>
</dbReference>
<reference evidence="16" key="1">
    <citation type="submission" date="2023-03" db="EMBL/GenBank/DDBJ databases">
        <title>Massive genome expansion in bonnet fungi (Mycena s.s.) driven by repeated elements and novel gene families across ecological guilds.</title>
        <authorList>
            <consortium name="Lawrence Berkeley National Laboratory"/>
            <person name="Harder C.B."/>
            <person name="Miyauchi S."/>
            <person name="Viragh M."/>
            <person name="Kuo A."/>
            <person name="Thoen E."/>
            <person name="Andreopoulos B."/>
            <person name="Lu D."/>
            <person name="Skrede I."/>
            <person name="Drula E."/>
            <person name="Henrissat B."/>
            <person name="Morin E."/>
            <person name="Kohler A."/>
            <person name="Barry K."/>
            <person name="LaButti K."/>
            <person name="Morin E."/>
            <person name="Salamov A."/>
            <person name="Lipzen A."/>
            <person name="Mereny Z."/>
            <person name="Hegedus B."/>
            <person name="Baldrian P."/>
            <person name="Stursova M."/>
            <person name="Weitz H."/>
            <person name="Taylor A."/>
            <person name="Grigoriev I.V."/>
            <person name="Nagy L.G."/>
            <person name="Martin F."/>
            <person name="Kauserud H."/>
        </authorList>
    </citation>
    <scope>NUCLEOTIDE SEQUENCE</scope>
    <source>
        <strain evidence="16">CBHHK002</strain>
    </source>
</reference>
<evidence type="ECO:0000256" key="6">
    <source>
        <dbReference type="ARBA" id="ARBA00022737"/>
    </source>
</evidence>
<proteinExistence type="inferred from homology"/>
<organism evidence="16 17">
    <name type="scientific">Mycena albidolilacea</name>
    <dbReference type="NCBI Taxonomy" id="1033008"/>
    <lineage>
        <taxon>Eukaryota</taxon>
        <taxon>Fungi</taxon>
        <taxon>Dikarya</taxon>
        <taxon>Basidiomycota</taxon>
        <taxon>Agaricomycotina</taxon>
        <taxon>Agaricomycetes</taxon>
        <taxon>Agaricomycetidae</taxon>
        <taxon>Agaricales</taxon>
        <taxon>Marasmiineae</taxon>
        <taxon>Mycenaceae</taxon>
        <taxon>Mycena</taxon>
    </lineage>
</organism>
<keyword evidence="12" id="KW-0802">TPR repeat</keyword>
<dbReference type="AlphaFoldDB" id="A0AAD6ZX47"/>
<comment type="subcellular location">
    <subcellularLocation>
        <location evidence="1">Nucleus</location>
    </subcellularLocation>
</comment>
<dbReference type="Pfam" id="PF23231">
    <property type="entry name" value="HAT_Syf1_CNRKL1_C"/>
    <property type="match status" value="2"/>
</dbReference>
<evidence type="ECO:0000256" key="11">
    <source>
        <dbReference type="ARBA" id="ARBA00070631"/>
    </source>
</evidence>
<dbReference type="GO" id="GO:0000245">
    <property type="term" value="P:spliceosomal complex assembly"/>
    <property type="evidence" value="ECO:0007669"/>
    <property type="project" value="TreeGrafter"/>
</dbReference>
<evidence type="ECO:0000256" key="2">
    <source>
        <dbReference type="ARBA" id="ARBA00008644"/>
    </source>
</evidence>
<feature type="domain" description="Pre-mRNA-splicing factor Syf1/CRNKL1-like C-terminal HAT-repeats" evidence="14">
    <location>
        <begin position="361"/>
        <end position="547"/>
    </location>
</feature>
<evidence type="ECO:0000313" key="16">
    <source>
        <dbReference type="EMBL" id="KAJ7343331.1"/>
    </source>
</evidence>
<dbReference type="InterPro" id="IPR055433">
    <property type="entry name" value="HAT_Syf1-like_N"/>
</dbReference>
<dbReference type="FunFam" id="1.25.40.10:FF:000639">
    <property type="entry name" value="Pre-mRNA-splicing factor CLF1"/>
    <property type="match status" value="1"/>
</dbReference>
<keyword evidence="4" id="KW-0507">mRNA processing</keyword>
<dbReference type="GO" id="GO:0000974">
    <property type="term" value="C:Prp19 complex"/>
    <property type="evidence" value="ECO:0007669"/>
    <property type="project" value="TreeGrafter"/>
</dbReference>
<dbReference type="InterPro" id="IPR019734">
    <property type="entry name" value="TPR_rpt"/>
</dbReference>
<dbReference type="InterPro" id="IPR011990">
    <property type="entry name" value="TPR-like_helical_dom_sf"/>
</dbReference>
<keyword evidence="17" id="KW-1185">Reference proteome</keyword>
<comment type="caution">
    <text evidence="16">The sequence shown here is derived from an EMBL/GenBank/DDBJ whole genome shotgun (WGS) entry which is preliminary data.</text>
</comment>
<evidence type="ECO:0000313" key="17">
    <source>
        <dbReference type="Proteomes" id="UP001218218"/>
    </source>
</evidence>
<comment type="function">
    <text evidence="9">Involved in pre-mRNA splicing and cell cycle progression. Required for the spliceosome assembly and initiation of the DNA replication.</text>
</comment>
<feature type="domain" description="Pre-mRNA-splicing factor Syf1-like N-terminal HAT-repeats" evidence="15">
    <location>
        <begin position="59"/>
        <end position="204"/>
    </location>
</feature>
<dbReference type="Gene3D" id="1.25.40.10">
    <property type="entry name" value="Tetratricopeptide repeat domain"/>
    <property type="match status" value="3"/>
</dbReference>
<dbReference type="InterPro" id="IPR003107">
    <property type="entry name" value="HAT"/>
</dbReference>
<protein>
    <recommendedName>
        <fullName evidence="10">Pre-mRNA-splicing factor CLF1</fullName>
    </recommendedName>
    <alternativeName>
        <fullName evidence="11">Pre-mRNA-splicing factor clf1</fullName>
    </alternativeName>
</protein>
<keyword evidence="5" id="KW-0747">Spliceosome</keyword>
<evidence type="ECO:0000256" key="8">
    <source>
        <dbReference type="ARBA" id="ARBA00023242"/>
    </source>
</evidence>
<gene>
    <name evidence="16" type="ORF">DFH08DRAFT_872385</name>
</gene>
<keyword evidence="8" id="KW-0539">Nucleus</keyword>
<evidence type="ECO:0000256" key="4">
    <source>
        <dbReference type="ARBA" id="ARBA00022664"/>
    </source>
</evidence>
<evidence type="ECO:0000259" key="15">
    <source>
        <dbReference type="Pfam" id="PF23233"/>
    </source>
</evidence>
<dbReference type="PANTHER" id="PTHR11246:SF3">
    <property type="entry name" value="CROOKED NECK-LIKE PROTEIN 1"/>
    <property type="match status" value="1"/>
</dbReference>
<evidence type="ECO:0000256" key="3">
    <source>
        <dbReference type="ARBA" id="ARBA00011524"/>
    </source>
</evidence>
<name>A0AAD6ZX47_9AGAR</name>
<evidence type="ECO:0000256" key="5">
    <source>
        <dbReference type="ARBA" id="ARBA00022728"/>
    </source>
</evidence>
<feature type="region of interest" description="Disordered" evidence="13">
    <location>
        <begin position="698"/>
        <end position="731"/>
    </location>
</feature>
<dbReference type="SMART" id="SM00386">
    <property type="entry name" value="HAT"/>
    <property type="match status" value="15"/>
</dbReference>
<dbReference type="GO" id="GO:0071011">
    <property type="term" value="C:precatalytic spliceosome"/>
    <property type="evidence" value="ECO:0007669"/>
    <property type="project" value="TreeGrafter"/>
</dbReference>
<keyword evidence="7" id="KW-0508">mRNA splicing</keyword>
<accession>A0AAD6ZX47</accession>
<dbReference type="SUPFAM" id="SSF48452">
    <property type="entry name" value="TPR-like"/>
    <property type="match status" value="3"/>
</dbReference>
<sequence length="731" mass="86101">MQDGRAPRIKNRAPAAIQITAEQLLREAQERQETAFRAPKQRVEDFEELHEYRGRKRKEFEERIRRTRGSIKEWLQYANWEASQNEFARSRSIFERALDVDARSIQLWLSYSEMELKSRNVQHARNLFDRAVTLLPRVDQLWYKYVYLEELLQNVPGARQVFERWMHWEPDDKAWQAYIKMEERYGELDRASAIYERWITVRPEPRVWVKWGKFEEERGKLDKAREVFQTALEFYGDDDEQVEKAQAVFGAFAKMETRLKEYERARVIYKFALGRIPRSKSVALYAAYTKFEKQHGTRTTLESTVLGKRRIQYEEELAHDGRNYDVWFDYARLEEGAYRDLKDEGATTEEEEAAVVRVREVYERAVAQVPPGSEKRHWRRYIFLWLDYALFEEIETKDYTRTRQIYQEAIKLVPHKQFTFAKLWLMFAKFEIRRLDVNAARKLLGAAIGMCPKEALFKGYIELEVELREFDRARRLYEKYLEFDSGNSPAWIKFAELESQLQDFARTRAIFELGVSQSPLSMPELLWKAYIDFEIEEGERETARGLYERLIELSGHVKVWISYALFEAEPIPVPRALREEEDEEDEEAEVRVVEGDATLARQVFERGYKDMKSKGLKSERVALLEVWKTFEESHGSADDVAKVQGMMPIVSKRRHVDQETGQTVEDWDMVFADDERESNPTSFKFLQMAHAWKSAQAKGSVPLSGFTATAGAREEDDTHSDVASSHGDESD</sequence>
<dbReference type="GO" id="GO:0071007">
    <property type="term" value="C:U2-type catalytic step 2 spliceosome"/>
    <property type="evidence" value="ECO:0007669"/>
    <property type="project" value="TreeGrafter"/>
</dbReference>
<keyword evidence="6" id="KW-0677">Repeat</keyword>
<dbReference type="InterPro" id="IPR045075">
    <property type="entry name" value="Syf1-like"/>
</dbReference>
<feature type="repeat" description="TPR" evidence="12">
    <location>
        <begin position="205"/>
        <end position="238"/>
    </location>
</feature>
<evidence type="ECO:0000256" key="7">
    <source>
        <dbReference type="ARBA" id="ARBA00023187"/>
    </source>
</evidence>
<dbReference type="Pfam" id="PF23233">
    <property type="entry name" value="HAT_Syf1_CNRKL1_N"/>
    <property type="match status" value="1"/>
</dbReference>
<evidence type="ECO:0000256" key="1">
    <source>
        <dbReference type="ARBA" id="ARBA00004123"/>
    </source>
</evidence>
<dbReference type="InterPro" id="IPR055430">
    <property type="entry name" value="HAT_Syf1_CNRKL1_C"/>
</dbReference>
<evidence type="ECO:0000256" key="10">
    <source>
        <dbReference type="ARBA" id="ARBA00039167"/>
    </source>
</evidence>
<dbReference type="GO" id="GO:0071014">
    <property type="term" value="C:post-mRNA release spliceosomal complex"/>
    <property type="evidence" value="ECO:0007669"/>
    <property type="project" value="TreeGrafter"/>
</dbReference>
<comment type="subunit">
    <text evidence="3">Associated with the spliceosome.</text>
</comment>
<dbReference type="PANTHER" id="PTHR11246">
    <property type="entry name" value="PRE-MRNA SPLICING FACTOR"/>
    <property type="match status" value="1"/>
</dbReference>
<evidence type="ECO:0000256" key="12">
    <source>
        <dbReference type="PROSITE-ProRule" id="PRU00339"/>
    </source>
</evidence>
<dbReference type="PROSITE" id="PS50005">
    <property type="entry name" value="TPR"/>
    <property type="match status" value="1"/>
</dbReference>
<dbReference type="Proteomes" id="UP001218218">
    <property type="component" value="Unassembled WGS sequence"/>
</dbReference>
<feature type="domain" description="Pre-mRNA-splicing factor Syf1/CRNKL1-like C-terminal HAT-repeats" evidence="14">
    <location>
        <begin position="222"/>
        <end position="312"/>
    </location>
</feature>
<evidence type="ECO:0000259" key="14">
    <source>
        <dbReference type="Pfam" id="PF23231"/>
    </source>
</evidence>
<dbReference type="FunFam" id="1.25.40.10:FF:000327">
    <property type="entry name" value="Pre-mRNA-splicing factor CLF1"/>
    <property type="match status" value="1"/>
</dbReference>
<evidence type="ECO:0000256" key="9">
    <source>
        <dbReference type="ARBA" id="ARBA00037040"/>
    </source>
</evidence>